<evidence type="ECO:0000313" key="8">
    <source>
        <dbReference type="Proteomes" id="UP000008810"/>
    </source>
</evidence>
<keyword evidence="8" id="KW-1185">Reference proteome</keyword>
<evidence type="ECO:0000256" key="1">
    <source>
        <dbReference type="ARBA" id="ARBA00004123"/>
    </source>
</evidence>
<feature type="compositionally biased region" description="Polar residues" evidence="5">
    <location>
        <begin position="436"/>
        <end position="454"/>
    </location>
</feature>
<dbReference type="AlphaFoldDB" id="I1H9B5"/>
<dbReference type="HOGENOM" id="CLU_026344_0_0_1"/>
<dbReference type="Proteomes" id="UP000008810">
    <property type="component" value="Chromosome 1"/>
</dbReference>
<dbReference type="GO" id="GO:0005737">
    <property type="term" value="C:cytoplasm"/>
    <property type="evidence" value="ECO:0007669"/>
    <property type="project" value="UniProtKB-SubCell"/>
</dbReference>
<dbReference type="EnsemblPlants" id="KQK23459">
    <property type="protein sequence ID" value="KQK23459"/>
    <property type="gene ID" value="BRADI_1g73900v3"/>
</dbReference>
<organism evidence="7">
    <name type="scientific">Brachypodium distachyon</name>
    <name type="common">Purple false brome</name>
    <name type="synonym">Trachynia distachya</name>
    <dbReference type="NCBI Taxonomy" id="15368"/>
    <lineage>
        <taxon>Eukaryota</taxon>
        <taxon>Viridiplantae</taxon>
        <taxon>Streptophyta</taxon>
        <taxon>Embryophyta</taxon>
        <taxon>Tracheophyta</taxon>
        <taxon>Spermatophyta</taxon>
        <taxon>Magnoliopsida</taxon>
        <taxon>Liliopsida</taxon>
        <taxon>Poales</taxon>
        <taxon>Poaceae</taxon>
        <taxon>BOP clade</taxon>
        <taxon>Pooideae</taxon>
        <taxon>Stipodae</taxon>
        <taxon>Brachypodieae</taxon>
        <taxon>Brachypodium</taxon>
    </lineage>
</organism>
<proteinExistence type="predicted"/>
<feature type="region of interest" description="Disordered" evidence="5">
    <location>
        <begin position="378"/>
        <end position="476"/>
    </location>
</feature>
<dbReference type="InterPro" id="IPR044159">
    <property type="entry name" value="IQM"/>
</dbReference>
<protein>
    <submittedName>
        <fullName evidence="6 7">Uncharacterized protein</fullName>
    </submittedName>
</protein>
<evidence type="ECO:0000256" key="2">
    <source>
        <dbReference type="ARBA" id="ARBA00004496"/>
    </source>
</evidence>
<evidence type="ECO:0000256" key="4">
    <source>
        <dbReference type="ARBA" id="ARBA00023242"/>
    </source>
</evidence>
<dbReference type="PANTHER" id="PTHR31250">
    <property type="entry name" value="IQ DOMAIN-CONTAINING PROTEIN IQM3"/>
    <property type="match status" value="1"/>
</dbReference>
<dbReference type="GO" id="GO:0005634">
    <property type="term" value="C:nucleus"/>
    <property type="evidence" value="ECO:0007669"/>
    <property type="project" value="UniProtKB-SubCell"/>
</dbReference>
<reference evidence="6 7" key="1">
    <citation type="journal article" date="2010" name="Nature">
        <title>Genome sequencing and analysis of the model grass Brachypodium distachyon.</title>
        <authorList>
            <consortium name="International Brachypodium Initiative"/>
        </authorList>
    </citation>
    <scope>NUCLEOTIDE SEQUENCE [LARGE SCALE GENOMIC DNA]</scope>
    <source>
        <strain evidence="6 7">Bd21</strain>
    </source>
</reference>
<evidence type="ECO:0000256" key="5">
    <source>
        <dbReference type="SAM" id="MobiDB-lite"/>
    </source>
</evidence>
<name>I1H9B5_BRADI</name>
<dbReference type="KEGG" id="bdi:100829947"/>
<feature type="region of interest" description="Disordered" evidence="5">
    <location>
        <begin position="42"/>
        <end position="62"/>
    </location>
</feature>
<dbReference type="GeneID" id="100829947"/>
<dbReference type="EMBL" id="CM000880">
    <property type="protein sequence ID" value="KQK23459.1"/>
    <property type="molecule type" value="Genomic_DNA"/>
</dbReference>
<accession>I1H9B5</accession>
<evidence type="ECO:0000256" key="3">
    <source>
        <dbReference type="ARBA" id="ARBA00022490"/>
    </source>
</evidence>
<dbReference type="RefSeq" id="XP_003558735.1">
    <property type="nucleotide sequence ID" value="XM_003558687.3"/>
</dbReference>
<feature type="compositionally biased region" description="Basic and acidic residues" evidence="5">
    <location>
        <begin position="406"/>
        <end position="426"/>
    </location>
</feature>
<keyword evidence="3" id="KW-0963">Cytoplasm</keyword>
<reference evidence="7" key="3">
    <citation type="submission" date="2018-08" db="UniProtKB">
        <authorList>
            <consortium name="EnsemblPlants"/>
        </authorList>
    </citation>
    <scope>IDENTIFICATION</scope>
    <source>
        <strain evidence="7">cv. Bd21</strain>
    </source>
</reference>
<dbReference type="OMA" id="KIMHRIN"/>
<dbReference type="eggNOG" id="ENOG502QRIN">
    <property type="taxonomic scope" value="Eukaryota"/>
</dbReference>
<dbReference type="FunCoup" id="I1H9B5">
    <property type="interactions" value="3"/>
</dbReference>
<feature type="compositionally biased region" description="Polar residues" evidence="5">
    <location>
        <begin position="390"/>
        <end position="405"/>
    </location>
</feature>
<gene>
    <name evidence="7" type="primary">LOC100829947</name>
    <name evidence="6" type="ORF">BRADI_1g73900v3</name>
</gene>
<evidence type="ECO:0000313" key="6">
    <source>
        <dbReference type="EMBL" id="KQK23459.1"/>
    </source>
</evidence>
<feature type="compositionally biased region" description="Gly residues" evidence="5">
    <location>
        <begin position="571"/>
        <end position="584"/>
    </location>
</feature>
<sequence>MGLSISYPPDDYLPADDENSDRLFVRSFSFDNLSTLETLESPPSSRKVAVKGSLNSRRREGNPLHVETMISMVSPKPDKECCNHKHSHGLPKYGPTDLPPNSPVVGMVSPQHQAAAVRLQKVYKSFRTRRQLADCAVLVEQRWWKLLDFALLKRSSVSFFEDEKPESALSRWSRARIKAAKVGKGLSKDEKAQKLALQHWLEAIDPRHRYGHNLHYYYQSWLHCDSQQPFFYWLDVGEGKEVNLEDHCPRWKLLQQCIRYLGPKEREFYEVTIENRKMMYKVSRRIIDTSEGPKNAKWIFVLSTTRVLYIGTKSKGTFQHSSFLAGGATSAAGRLVVENGILKAVWPHSGHYRPTEANFREFMKYLRKRNVDFTNVKLSPSEGEEDEWIRQSSSLSQMVLTPESSQQEKQEDPKLHPPDADNDKTKATATPATPPSTRAETGSPTMKRSSSGTRLQRKRPPRLTLSKDGLGGGSKAEQGAGAFGDCLDFCKENLFRGHGGEAEGEEEEEVVVPQEKIMHRINSKMAHRSYQLGKQLSSRWTTGAGPRIGCVRDYPPELQFRSLEQVSLSPRGGGGMPRIGGGTPGRQSPSCAPPFTRTASPLGAAGTPT</sequence>
<dbReference type="OrthoDB" id="7344096at2759"/>
<keyword evidence="4" id="KW-0539">Nucleus</keyword>
<feature type="region of interest" description="Disordered" evidence="5">
    <location>
        <begin position="566"/>
        <end position="609"/>
    </location>
</feature>
<dbReference type="PANTHER" id="PTHR31250:SF5">
    <property type="entry name" value="FAMILY PROTEIN, PUTATIVE, EXPRESSED-RELATED"/>
    <property type="match status" value="1"/>
</dbReference>
<comment type="subcellular location">
    <subcellularLocation>
        <location evidence="2">Cytoplasm</location>
    </subcellularLocation>
    <subcellularLocation>
        <location evidence="1">Nucleus</location>
    </subcellularLocation>
</comment>
<evidence type="ECO:0000313" key="7">
    <source>
        <dbReference type="EnsemblPlants" id="KQK23459"/>
    </source>
</evidence>
<reference evidence="6" key="2">
    <citation type="submission" date="2017-06" db="EMBL/GenBank/DDBJ databases">
        <title>WGS assembly of Brachypodium distachyon.</title>
        <authorList>
            <consortium name="The International Brachypodium Initiative"/>
            <person name="Lucas S."/>
            <person name="Harmon-Smith M."/>
            <person name="Lail K."/>
            <person name="Tice H."/>
            <person name="Grimwood J."/>
            <person name="Bruce D."/>
            <person name="Barry K."/>
            <person name="Shu S."/>
            <person name="Lindquist E."/>
            <person name="Wang M."/>
            <person name="Pitluck S."/>
            <person name="Vogel J.P."/>
            <person name="Garvin D.F."/>
            <person name="Mockler T.C."/>
            <person name="Schmutz J."/>
            <person name="Rokhsar D."/>
            <person name="Bevan M.W."/>
        </authorList>
    </citation>
    <scope>NUCLEOTIDE SEQUENCE</scope>
    <source>
        <strain evidence="6">Bd21</strain>
    </source>
</reference>
<dbReference type="Gramene" id="KQK23459">
    <property type="protein sequence ID" value="KQK23459"/>
    <property type="gene ID" value="BRADI_1g73900v3"/>
</dbReference>